<evidence type="ECO:0000313" key="4">
    <source>
        <dbReference type="RefSeq" id="XP_030746551.1"/>
    </source>
</evidence>
<evidence type="ECO:0000313" key="3">
    <source>
        <dbReference type="Proteomes" id="UP000504635"/>
    </source>
</evidence>
<dbReference type="OrthoDB" id="10063405at2759"/>
<gene>
    <name evidence="4" type="primary">LOC115875271</name>
</gene>
<reference evidence="4" key="1">
    <citation type="submission" date="2025-08" db="UniProtKB">
        <authorList>
            <consortium name="RefSeq"/>
        </authorList>
    </citation>
    <scope>IDENTIFICATION</scope>
    <source>
        <tissue evidence="4">Gonads</tissue>
    </source>
</reference>
<feature type="domain" description="Reverse transcriptase" evidence="2">
    <location>
        <begin position="249"/>
        <end position="482"/>
    </location>
</feature>
<dbReference type="KEGG" id="soy:115875271"/>
<dbReference type="InParanoid" id="A0A6J2X5U4"/>
<dbReference type="PROSITE" id="PS50878">
    <property type="entry name" value="RT_POL"/>
    <property type="match status" value="1"/>
</dbReference>
<dbReference type="CDD" id="cd00304">
    <property type="entry name" value="RT_like"/>
    <property type="match status" value="1"/>
</dbReference>
<proteinExistence type="predicted"/>
<sequence>MKRVFSSTQANRLYTRMEKNFLRERIHTSRRDLAKVDRELIDLFYILTANMQPVDWDKIDGITYQNMQNELERTSARQKIKYEKLQPKTKPEYRISLEPARTVVNLTDKTLTTSEVTLLAKGGNFAITPKVVPVEDIIAGTEAAIRNLPNSIADEIRFETVNILRTAKAPKSNLSREEHQALKSLNADKDILVLPADKGNATVVMKSEDYRSKIEDLLEPQTYKLLKKDPTALIVRNTNRLIKASSLPEHLKSKLINSEAQPPRLYGLPKIHKASVPLRPIVSAPGSPTYNLAKYLTTILQPKVGNTNSYVKDSTHFVQKLKDIKLEPSDIMVSFDVVSLFTRVPLGESMDLIKESFPPDIAELFRVCLTGSYFLWNGNYYEQTEGVAMGSPISPIIANFFMERFEEKALESSVLKPAVWFRYVDDTFVVWKHGRDSLDDFLHHLNSQSPSIKFTMETEVNNQLAFLDVLVKRNGDLLDHTVYRKPTHTDRYLHKLSNHHPSQKQGIIGTLANRARRICANEHIQEELSHLNKAFLANGYNDREIKAALAPRQRRPDANEQENIINKAFLPYVSQVTDRIGKVLKKHNIKTIYKPTRKIRDCLRPAKDKREPLSSAGIYRIPCSCGSGQTEKSAVAEHALRDGDHKIQFEDTQVIATTSGYHPRLVREAVEIHKHPNNFNRKEETFYLNRIWHPAISRTKVAAQRSRPVTEELPPEQATPPPPTHKYALRRRGGISLEALEDLEDGIKVNDKHINMIRYTDNTVLLASNEKDLQCLVDRVSSISQSHGLKININKTKFMIIGKLNIENIRTQVEDQNIDRSKNI</sequence>
<dbReference type="InterPro" id="IPR058912">
    <property type="entry name" value="HTH_animal"/>
</dbReference>
<dbReference type="Pfam" id="PF26215">
    <property type="entry name" value="HTH_animal"/>
    <property type="match status" value="1"/>
</dbReference>
<dbReference type="RefSeq" id="XP_030746551.1">
    <property type="nucleotide sequence ID" value="XM_030890691.1"/>
</dbReference>
<dbReference type="InterPro" id="IPR043502">
    <property type="entry name" value="DNA/RNA_pol_sf"/>
</dbReference>
<dbReference type="SUPFAM" id="SSF56672">
    <property type="entry name" value="DNA/RNA polymerases"/>
    <property type="match status" value="1"/>
</dbReference>
<dbReference type="GeneID" id="115875271"/>
<dbReference type="Pfam" id="PF00078">
    <property type="entry name" value="RVT_1"/>
    <property type="match status" value="1"/>
</dbReference>
<dbReference type="AlphaFoldDB" id="A0A6J2X5U4"/>
<name>A0A6J2X5U4_SITOR</name>
<accession>A0A6J2X5U4</accession>
<protein>
    <submittedName>
        <fullName evidence="4">Uncharacterized protein LOC115875271</fullName>
    </submittedName>
</protein>
<evidence type="ECO:0000259" key="2">
    <source>
        <dbReference type="PROSITE" id="PS50878"/>
    </source>
</evidence>
<dbReference type="Proteomes" id="UP000504635">
    <property type="component" value="Unplaced"/>
</dbReference>
<dbReference type="InterPro" id="IPR000477">
    <property type="entry name" value="RT_dom"/>
</dbReference>
<organism evidence="3 4">
    <name type="scientific">Sitophilus oryzae</name>
    <name type="common">Rice weevil</name>
    <name type="synonym">Curculio oryzae</name>
    <dbReference type="NCBI Taxonomy" id="7048"/>
    <lineage>
        <taxon>Eukaryota</taxon>
        <taxon>Metazoa</taxon>
        <taxon>Ecdysozoa</taxon>
        <taxon>Arthropoda</taxon>
        <taxon>Hexapoda</taxon>
        <taxon>Insecta</taxon>
        <taxon>Pterygota</taxon>
        <taxon>Neoptera</taxon>
        <taxon>Endopterygota</taxon>
        <taxon>Coleoptera</taxon>
        <taxon>Polyphaga</taxon>
        <taxon>Cucujiformia</taxon>
        <taxon>Curculionidae</taxon>
        <taxon>Dryophthorinae</taxon>
        <taxon>Sitophilus</taxon>
    </lineage>
</organism>
<dbReference type="GO" id="GO:0071897">
    <property type="term" value="P:DNA biosynthetic process"/>
    <property type="evidence" value="ECO:0007669"/>
    <property type="project" value="UniProtKB-ARBA"/>
</dbReference>
<keyword evidence="3" id="KW-1185">Reference proteome</keyword>
<evidence type="ECO:0000256" key="1">
    <source>
        <dbReference type="SAM" id="MobiDB-lite"/>
    </source>
</evidence>
<dbReference type="PANTHER" id="PTHR21301">
    <property type="entry name" value="REVERSE TRANSCRIPTASE"/>
    <property type="match status" value="1"/>
</dbReference>
<feature type="region of interest" description="Disordered" evidence="1">
    <location>
        <begin position="702"/>
        <end position="724"/>
    </location>
</feature>
<dbReference type="PANTHER" id="PTHR21301:SF11">
    <property type="entry name" value="GIY-YIG DOMAIN-CONTAINING PROTEIN"/>
    <property type="match status" value="1"/>
</dbReference>